<protein>
    <recommendedName>
        <fullName evidence="3">F-box domain-containing protein</fullName>
    </recommendedName>
</protein>
<reference evidence="1" key="1">
    <citation type="submission" date="2021-10" db="EMBL/GenBank/DDBJ databases">
        <authorList>
            <person name="Piombo E."/>
        </authorList>
    </citation>
    <scope>NUCLEOTIDE SEQUENCE</scope>
</reference>
<gene>
    <name evidence="1" type="ORF">CRHIZ90672A_00003197</name>
</gene>
<dbReference type="OrthoDB" id="5422579at2759"/>
<name>A0A9N9VWN9_9HYPO</name>
<dbReference type="InterPro" id="IPR036047">
    <property type="entry name" value="F-box-like_dom_sf"/>
</dbReference>
<proteinExistence type="predicted"/>
<dbReference type="Proteomes" id="UP000696573">
    <property type="component" value="Unassembled WGS sequence"/>
</dbReference>
<organism evidence="1 2">
    <name type="scientific">Clonostachys rhizophaga</name>
    <dbReference type="NCBI Taxonomy" id="160324"/>
    <lineage>
        <taxon>Eukaryota</taxon>
        <taxon>Fungi</taxon>
        <taxon>Dikarya</taxon>
        <taxon>Ascomycota</taxon>
        <taxon>Pezizomycotina</taxon>
        <taxon>Sordariomycetes</taxon>
        <taxon>Hypocreomycetidae</taxon>
        <taxon>Hypocreales</taxon>
        <taxon>Bionectriaceae</taxon>
        <taxon>Clonostachys</taxon>
    </lineage>
</organism>
<keyword evidence="2" id="KW-1185">Reference proteome</keyword>
<dbReference type="CDD" id="cd09917">
    <property type="entry name" value="F-box_SF"/>
    <property type="match status" value="1"/>
</dbReference>
<dbReference type="EMBL" id="CABFNQ020000740">
    <property type="protein sequence ID" value="CAH0029755.1"/>
    <property type="molecule type" value="Genomic_DNA"/>
</dbReference>
<dbReference type="SUPFAM" id="SSF81383">
    <property type="entry name" value="F-box domain"/>
    <property type="match status" value="1"/>
</dbReference>
<accession>A0A9N9VWN9</accession>
<sequence>MALTTLPLEVLHTICECLDSHQDVASFRLVCRAFGDIGLKFLTPMVTVAPTAESIARLRAISLHPVLRHHVSGVTFLINVFYPDANYDDWLDRVPRNRNLRDLGGLYSYWYRAWKIYDKLLSGQKNAFRALGPAQDVEDACRRLTNLDHLEIAESFYEEDYLQQNQTYKSLLQWIPRYNALEGQPFYPFSAASSYTGPPGVKPLKAFLRAMTGSKVRNLRVKVLDVGFFDGYETRGESHMREGLSHLRALELRLCVNDNKWWESIPVANRILSTNRLRDFVCLAPHLEKLRVTFKWYAWKPGYSHVKIANVLPRRHTWPHLRSLQIDSIEIVASHFLDFVSSHQSTLKLLSLRDCLLANDPDHQGSEAARSRWPDVFVPLIVSDPLDVLSLRGSFKISQAYGDIDMLGLLQDFEITVGQALAIVICSREFDSFLRGELAGRGDLKAEAVKKDLVEDLTGELGGRREMIPVGGLGGGGQATVLSYLSFDEIPCLSNPDLDAEE</sequence>
<evidence type="ECO:0000313" key="2">
    <source>
        <dbReference type="Proteomes" id="UP000696573"/>
    </source>
</evidence>
<evidence type="ECO:0000313" key="1">
    <source>
        <dbReference type="EMBL" id="CAH0029755.1"/>
    </source>
</evidence>
<evidence type="ECO:0008006" key="3">
    <source>
        <dbReference type="Google" id="ProtNLM"/>
    </source>
</evidence>
<comment type="caution">
    <text evidence="1">The sequence shown here is derived from an EMBL/GenBank/DDBJ whole genome shotgun (WGS) entry which is preliminary data.</text>
</comment>
<dbReference type="AlphaFoldDB" id="A0A9N9VWN9"/>